<dbReference type="InterPro" id="IPR050384">
    <property type="entry name" value="Endophilin_SH3RF"/>
</dbReference>
<dbReference type="SMART" id="SM00593">
    <property type="entry name" value="RUN"/>
    <property type="match status" value="1"/>
</dbReference>
<evidence type="ECO:0000256" key="1">
    <source>
        <dbReference type="ARBA" id="ARBA00022443"/>
    </source>
</evidence>
<dbReference type="PANTHER" id="PTHR14167:SF116">
    <property type="entry name" value="CAP, ISOFORM AC"/>
    <property type="match status" value="1"/>
</dbReference>
<dbReference type="InterPro" id="IPR036028">
    <property type="entry name" value="SH3-like_dom_sf"/>
</dbReference>
<proteinExistence type="predicted"/>
<reference evidence="5 6" key="2">
    <citation type="submission" date="2018-11" db="EMBL/GenBank/DDBJ databases">
        <authorList>
            <consortium name="Pathogen Informatics"/>
        </authorList>
    </citation>
    <scope>NUCLEOTIDE SEQUENCE [LARGE SCALE GENOMIC DNA]</scope>
    <source>
        <strain evidence="5 6">Egypt</strain>
    </source>
</reference>
<dbReference type="PROSITE" id="PS50002">
    <property type="entry name" value="SH3"/>
    <property type="match status" value="1"/>
</dbReference>
<dbReference type="AlphaFoldDB" id="A0A183AW06"/>
<dbReference type="PANTHER" id="PTHR14167">
    <property type="entry name" value="SH3 DOMAIN-CONTAINING"/>
    <property type="match status" value="1"/>
</dbReference>
<name>A0A183AW06_9TREM</name>
<evidence type="ECO:0000313" key="5">
    <source>
        <dbReference type="EMBL" id="VDP88113.1"/>
    </source>
</evidence>
<gene>
    <name evidence="5" type="ORF">ECPE_LOCUS11141</name>
</gene>
<dbReference type="CDD" id="cd11813">
    <property type="entry name" value="SH3_SGSM3"/>
    <property type="match status" value="1"/>
</dbReference>
<dbReference type="Proteomes" id="UP000272942">
    <property type="component" value="Unassembled WGS sequence"/>
</dbReference>
<dbReference type="FunFam" id="2.30.30.40:FF:000115">
    <property type="entry name" value="Small G protein signaling modulator 3 homolog"/>
    <property type="match status" value="1"/>
</dbReference>
<sequence length="380" mass="44216">MSKVRRRVLGMDSRSLTELIAPHRLRWLGHLLRVLPHRLPFRAVFARVGHGWKKRRGGQIVTWHRGMWKLTSDLASIGAVRQTLRDMAQNGSFCYPNYLSFSILTVAQHRRRRAKALLDFTRHEPDELGFRKNDIITIINSEDEHCWVGELNGLRGWFPAKFVELLDERGKNYSPAGDDGVDQRIVQLVRGHFCNALGAVFTHGLKRPRLLGESGCHPWHFIEEAAAKEVERDFNSVYSRLVLCKTFRLDEEGKVLSPEEVLYRVSMFLITVIYRLHSRNEQLLHMWLETLCSSVKVIEKWYHPWSYLRSPGWVQIKCELRLMDYYYYTLFCDDQQIGESPLVTEACCSVVESGGLSPNRLGIVLDRMTTKMLTTKVEWR</sequence>
<dbReference type="InterPro" id="IPR037213">
    <property type="entry name" value="Run_dom_sf"/>
</dbReference>
<dbReference type="Pfam" id="PF02759">
    <property type="entry name" value="RUN"/>
    <property type="match status" value="1"/>
</dbReference>
<keyword evidence="1 2" id="KW-0728">SH3 domain</keyword>
<reference evidence="7" key="1">
    <citation type="submission" date="2016-06" db="UniProtKB">
        <authorList>
            <consortium name="WormBaseParasite"/>
        </authorList>
    </citation>
    <scope>IDENTIFICATION</scope>
</reference>
<dbReference type="InterPro" id="IPR001452">
    <property type="entry name" value="SH3_domain"/>
</dbReference>
<dbReference type="PROSITE" id="PS50826">
    <property type="entry name" value="RUN"/>
    <property type="match status" value="1"/>
</dbReference>
<keyword evidence="6" id="KW-1185">Reference proteome</keyword>
<feature type="domain" description="RUN" evidence="4">
    <location>
        <begin position="184"/>
        <end position="335"/>
    </location>
</feature>
<dbReference type="Gene3D" id="1.20.58.900">
    <property type="match status" value="1"/>
</dbReference>
<dbReference type="InterPro" id="IPR004012">
    <property type="entry name" value="Run_dom"/>
</dbReference>
<dbReference type="PRINTS" id="PR00452">
    <property type="entry name" value="SH3DOMAIN"/>
</dbReference>
<dbReference type="PRINTS" id="PR01887">
    <property type="entry name" value="SPECTRNALPHA"/>
</dbReference>
<dbReference type="InterPro" id="IPR035833">
    <property type="entry name" value="SGSM3_SH3"/>
</dbReference>
<evidence type="ECO:0000313" key="7">
    <source>
        <dbReference type="WBParaSite" id="ECPE_0001117501-mRNA-1"/>
    </source>
</evidence>
<dbReference type="SUPFAM" id="SSF50044">
    <property type="entry name" value="SH3-domain"/>
    <property type="match status" value="1"/>
</dbReference>
<accession>A0A183AW06</accession>
<dbReference type="SMART" id="SM00326">
    <property type="entry name" value="SH3"/>
    <property type="match status" value="1"/>
</dbReference>
<evidence type="ECO:0000259" key="3">
    <source>
        <dbReference type="PROSITE" id="PS50002"/>
    </source>
</evidence>
<evidence type="ECO:0000259" key="4">
    <source>
        <dbReference type="PROSITE" id="PS50826"/>
    </source>
</evidence>
<protein>
    <submittedName>
        <fullName evidence="7">SH3 domain-containing protein</fullName>
    </submittedName>
</protein>
<dbReference type="WBParaSite" id="ECPE_0001117501-mRNA-1">
    <property type="protein sequence ID" value="ECPE_0001117501-mRNA-1"/>
    <property type="gene ID" value="ECPE_0001117501"/>
</dbReference>
<dbReference type="EMBL" id="UZAN01050270">
    <property type="protein sequence ID" value="VDP88113.1"/>
    <property type="molecule type" value="Genomic_DNA"/>
</dbReference>
<dbReference type="Pfam" id="PF00018">
    <property type="entry name" value="SH3_1"/>
    <property type="match status" value="1"/>
</dbReference>
<evidence type="ECO:0000313" key="6">
    <source>
        <dbReference type="Proteomes" id="UP000272942"/>
    </source>
</evidence>
<organism evidence="7">
    <name type="scientific">Echinostoma caproni</name>
    <dbReference type="NCBI Taxonomy" id="27848"/>
    <lineage>
        <taxon>Eukaryota</taxon>
        <taxon>Metazoa</taxon>
        <taxon>Spiralia</taxon>
        <taxon>Lophotrochozoa</taxon>
        <taxon>Platyhelminthes</taxon>
        <taxon>Trematoda</taxon>
        <taxon>Digenea</taxon>
        <taxon>Plagiorchiida</taxon>
        <taxon>Echinostomata</taxon>
        <taxon>Echinostomatoidea</taxon>
        <taxon>Echinostomatidae</taxon>
        <taxon>Echinostoma</taxon>
    </lineage>
</organism>
<feature type="domain" description="SH3" evidence="3">
    <location>
        <begin position="109"/>
        <end position="168"/>
    </location>
</feature>
<dbReference type="OrthoDB" id="44736at2759"/>
<dbReference type="SUPFAM" id="SSF140741">
    <property type="entry name" value="RUN domain-like"/>
    <property type="match status" value="1"/>
</dbReference>
<evidence type="ECO:0000256" key="2">
    <source>
        <dbReference type="PROSITE-ProRule" id="PRU00192"/>
    </source>
</evidence>